<dbReference type="EMBL" id="BAABJP010000045">
    <property type="protein sequence ID" value="GAA5170757.1"/>
    <property type="molecule type" value="Genomic_DNA"/>
</dbReference>
<keyword evidence="1" id="KW-0808">Transferase</keyword>
<accession>A0ABP9R296</accession>
<dbReference type="Pfam" id="PF02515">
    <property type="entry name" value="CoA_transf_3"/>
    <property type="match status" value="1"/>
</dbReference>
<sequence length="391" mass="41649">MFPLEGIRVLDLSRAISGPYVGRMLADLGAEVVKVEVPGTDITQAFGPRSHGHTGLYLQQNAGKRNVSLDLGADGGAELLCRLAERADVVIENFRPGTLDRLGVGWSVLSKRNPRLVMLSVSGFGQWGPESGRQAYAPVLHAETGLLGRQAQVDGAEPNDVVMALADSVTSLHGMVAVLSALRLRDNTGTGQYLDMSMFEAMLATDDYTPYALEGTEVFAARGSVYADAPGGPLLVSGDPKFLWHRLSGRHGLTDPDPEVSGPERFTARARVIREWVASFGSRPELIAALEAAGVAWAEIRTPATVMESPTAQAREVTAQVDDRAGGTRPVIRMPYRFSAGSCEPRGGAAFVGEHNADVLGRWLGLDAARVRELEAGGTLIPADLPVSEAK</sequence>
<dbReference type="InterPro" id="IPR050509">
    <property type="entry name" value="CoA-transferase_III"/>
</dbReference>
<dbReference type="PANTHER" id="PTHR48228">
    <property type="entry name" value="SUCCINYL-COA--D-CITRAMALATE COA-TRANSFERASE"/>
    <property type="match status" value="1"/>
</dbReference>
<dbReference type="RefSeq" id="WP_185063828.1">
    <property type="nucleotide sequence ID" value="NZ_BAABJP010000045.1"/>
</dbReference>
<evidence type="ECO:0000313" key="1">
    <source>
        <dbReference type="EMBL" id="GAA5170757.1"/>
    </source>
</evidence>
<organism evidence="1 2">
    <name type="scientific">Pseudonocardia eucalypti</name>
    <dbReference type="NCBI Taxonomy" id="648755"/>
    <lineage>
        <taxon>Bacteria</taxon>
        <taxon>Bacillati</taxon>
        <taxon>Actinomycetota</taxon>
        <taxon>Actinomycetes</taxon>
        <taxon>Pseudonocardiales</taxon>
        <taxon>Pseudonocardiaceae</taxon>
        <taxon>Pseudonocardia</taxon>
    </lineage>
</organism>
<dbReference type="Proteomes" id="UP001428817">
    <property type="component" value="Unassembled WGS sequence"/>
</dbReference>
<reference evidence="2" key="1">
    <citation type="journal article" date="2019" name="Int. J. Syst. Evol. Microbiol.">
        <title>The Global Catalogue of Microorganisms (GCM) 10K type strain sequencing project: providing services to taxonomists for standard genome sequencing and annotation.</title>
        <authorList>
            <consortium name="The Broad Institute Genomics Platform"/>
            <consortium name="The Broad Institute Genome Sequencing Center for Infectious Disease"/>
            <person name="Wu L."/>
            <person name="Ma J."/>
        </authorList>
    </citation>
    <scope>NUCLEOTIDE SEQUENCE [LARGE SCALE GENOMIC DNA]</scope>
    <source>
        <strain evidence="2">JCM 18303</strain>
    </source>
</reference>
<dbReference type="InterPro" id="IPR003673">
    <property type="entry name" value="CoA-Trfase_fam_III"/>
</dbReference>
<comment type="caution">
    <text evidence="1">The sequence shown here is derived from an EMBL/GenBank/DDBJ whole genome shotgun (WGS) entry which is preliminary data.</text>
</comment>
<protein>
    <submittedName>
        <fullName evidence="1">CoA transferase</fullName>
    </submittedName>
</protein>
<dbReference type="Gene3D" id="3.40.50.10540">
    <property type="entry name" value="Crotonobetainyl-coa:carnitine coa-transferase, domain 1"/>
    <property type="match status" value="2"/>
</dbReference>
<dbReference type="PANTHER" id="PTHR48228:SF7">
    <property type="entry name" value="FATTY ACYL-COA TRANSFERASE RV3272-RELATED"/>
    <property type="match status" value="1"/>
</dbReference>
<evidence type="ECO:0000313" key="2">
    <source>
        <dbReference type="Proteomes" id="UP001428817"/>
    </source>
</evidence>
<gene>
    <name evidence="1" type="ORF">GCM10023321_68350</name>
</gene>
<proteinExistence type="predicted"/>
<name>A0ABP9R296_9PSEU</name>
<keyword evidence="2" id="KW-1185">Reference proteome</keyword>
<dbReference type="InterPro" id="IPR023606">
    <property type="entry name" value="CoA-Trfase_III_dom_1_sf"/>
</dbReference>
<dbReference type="SUPFAM" id="SSF89796">
    <property type="entry name" value="CoA-transferase family III (CaiB/BaiF)"/>
    <property type="match status" value="1"/>
</dbReference>
<dbReference type="GO" id="GO:0016740">
    <property type="term" value="F:transferase activity"/>
    <property type="evidence" value="ECO:0007669"/>
    <property type="project" value="UniProtKB-KW"/>
</dbReference>